<dbReference type="InterPro" id="IPR020816">
    <property type="entry name" value="Histone-like_DNA-bd_CS"/>
</dbReference>
<evidence type="ECO:0000256" key="2">
    <source>
        <dbReference type="ARBA" id="ARBA00023125"/>
    </source>
</evidence>
<proteinExistence type="inferred from homology"/>
<evidence type="ECO:0000313" key="4">
    <source>
        <dbReference type="EMBL" id="OGC40992.1"/>
    </source>
</evidence>
<evidence type="ECO:0008006" key="6">
    <source>
        <dbReference type="Google" id="ProtNLM"/>
    </source>
</evidence>
<keyword evidence="1" id="KW-0226">DNA condensation</keyword>
<evidence type="ECO:0000313" key="5">
    <source>
        <dbReference type="Proteomes" id="UP000179242"/>
    </source>
</evidence>
<dbReference type="InterPro" id="IPR000119">
    <property type="entry name" value="Hist_DNA-bd"/>
</dbReference>
<dbReference type="Proteomes" id="UP000179242">
    <property type="component" value="Unassembled WGS sequence"/>
</dbReference>
<dbReference type="InterPro" id="IPR010992">
    <property type="entry name" value="IHF-like_DNA-bd_dom_sf"/>
</dbReference>
<dbReference type="Gene3D" id="4.10.520.10">
    <property type="entry name" value="IHF-like DNA-binding proteins"/>
    <property type="match status" value="1"/>
</dbReference>
<sequence>MNKKQLAAEVGKKMNLTKAETERILDSILDTIADALKAAKKVRLVGFGNFIIRSRKGRIGRNPQTGEKITIGSTKNPGFVPGSNLKKLVKGLPAGKAGKA</sequence>
<reference evidence="4 5" key="1">
    <citation type="journal article" date="2016" name="Nat. Commun.">
        <title>Thousands of microbial genomes shed light on interconnected biogeochemical processes in an aquifer system.</title>
        <authorList>
            <person name="Anantharaman K."/>
            <person name="Brown C.T."/>
            <person name="Hug L.A."/>
            <person name="Sharon I."/>
            <person name="Castelle C.J."/>
            <person name="Probst A.J."/>
            <person name="Thomas B.C."/>
            <person name="Singh A."/>
            <person name="Wilkins M.J."/>
            <person name="Karaoz U."/>
            <person name="Brodie E.L."/>
            <person name="Williams K.H."/>
            <person name="Hubbard S.S."/>
            <person name="Banfield J.F."/>
        </authorList>
    </citation>
    <scope>NUCLEOTIDE SEQUENCE [LARGE SCALE GENOMIC DNA]</scope>
</reference>
<dbReference type="GO" id="GO:0003677">
    <property type="term" value="F:DNA binding"/>
    <property type="evidence" value="ECO:0007669"/>
    <property type="project" value="UniProtKB-KW"/>
</dbReference>
<dbReference type="AlphaFoldDB" id="A0A1F4U7W2"/>
<dbReference type="SMART" id="SM00411">
    <property type="entry name" value="BHL"/>
    <property type="match status" value="1"/>
</dbReference>
<dbReference type="EMBL" id="MEUJ01000002">
    <property type="protein sequence ID" value="OGC40992.1"/>
    <property type="molecule type" value="Genomic_DNA"/>
</dbReference>
<organism evidence="4 5">
    <name type="scientific">candidate division WOR-1 bacterium RIFOXYC2_FULL_46_14</name>
    <dbReference type="NCBI Taxonomy" id="1802587"/>
    <lineage>
        <taxon>Bacteria</taxon>
        <taxon>Bacillati</taxon>
        <taxon>Saganbacteria</taxon>
    </lineage>
</organism>
<dbReference type="PROSITE" id="PS00045">
    <property type="entry name" value="HISTONE_LIKE"/>
    <property type="match status" value="1"/>
</dbReference>
<dbReference type="GO" id="GO:0005829">
    <property type="term" value="C:cytosol"/>
    <property type="evidence" value="ECO:0007669"/>
    <property type="project" value="TreeGrafter"/>
</dbReference>
<evidence type="ECO:0000256" key="1">
    <source>
        <dbReference type="ARBA" id="ARBA00023067"/>
    </source>
</evidence>
<gene>
    <name evidence="4" type="ORF">A2438_01755</name>
</gene>
<dbReference type="GO" id="GO:0030527">
    <property type="term" value="F:structural constituent of chromatin"/>
    <property type="evidence" value="ECO:0007669"/>
    <property type="project" value="InterPro"/>
</dbReference>
<comment type="similarity">
    <text evidence="3">Belongs to the bacterial histone-like protein family.</text>
</comment>
<evidence type="ECO:0000256" key="3">
    <source>
        <dbReference type="RuleBase" id="RU003939"/>
    </source>
</evidence>
<name>A0A1F4U7W2_UNCSA</name>
<dbReference type="PANTHER" id="PTHR33175">
    <property type="entry name" value="DNA-BINDING PROTEIN HU"/>
    <property type="match status" value="1"/>
</dbReference>
<dbReference type="PANTHER" id="PTHR33175:SF3">
    <property type="entry name" value="DNA-BINDING PROTEIN HU-BETA"/>
    <property type="match status" value="1"/>
</dbReference>
<dbReference type="GO" id="GO:0030261">
    <property type="term" value="P:chromosome condensation"/>
    <property type="evidence" value="ECO:0007669"/>
    <property type="project" value="UniProtKB-KW"/>
</dbReference>
<comment type="caution">
    <text evidence="4">The sequence shown here is derived from an EMBL/GenBank/DDBJ whole genome shotgun (WGS) entry which is preliminary data.</text>
</comment>
<dbReference type="SUPFAM" id="SSF47729">
    <property type="entry name" value="IHF-like DNA-binding proteins"/>
    <property type="match status" value="1"/>
</dbReference>
<keyword evidence="2" id="KW-0238">DNA-binding</keyword>
<dbReference type="Pfam" id="PF00216">
    <property type="entry name" value="Bac_DNA_binding"/>
    <property type="match status" value="1"/>
</dbReference>
<dbReference type="PRINTS" id="PR01727">
    <property type="entry name" value="DNABINDINGHU"/>
</dbReference>
<protein>
    <recommendedName>
        <fullName evidence="6">DNA-binding protein</fullName>
    </recommendedName>
</protein>
<dbReference type="CDD" id="cd13831">
    <property type="entry name" value="HU"/>
    <property type="match status" value="1"/>
</dbReference>
<accession>A0A1F4U7W2</accession>